<comment type="caution">
    <text evidence="1">The sequence shown here is derived from an EMBL/GenBank/DDBJ whole genome shotgun (WGS) entry which is preliminary data.</text>
</comment>
<sequence length="101" mass="11743">MVKFFTQFYPKTPFMGLNGLCFKTNLGHLTIKPNVRPYAKETDKSKLPGKEDLVTLKMPGFVHPENIHEEGYFTQKAKKELEELKKKLEKPSLDNPEKKDF</sequence>
<organism evidence="1 2">
    <name type="scientific">Dendrolimus kikuchii</name>
    <dbReference type="NCBI Taxonomy" id="765133"/>
    <lineage>
        <taxon>Eukaryota</taxon>
        <taxon>Metazoa</taxon>
        <taxon>Ecdysozoa</taxon>
        <taxon>Arthropoda</taxon>
        <taxon>Hexapoda</taxon>
        <taxon>Insecta</taxon>
        <taxon>Pterygota</taxon>
        <taxon>Neoptera</taxon>
        <taxon>Endopterygota</taxon>
        <taxon>Lepidoptera</taxon>
        <taxon>Glossata</taxon>
        <taxon>Ditrysia</taxon>
        <taxon>Bombycoidea</taxon>
        <taxon>Lasiocampidae</taxon>
        <taxon>Dendrolimus</taxon>
    </lineage>
</organism>
<reference evidence="1 2" key="1">
    <citation type="journal article" date="2021" name="Front. Genet.">
        <title>Chromosome-Level Genome Assembly Reveals Significant Gene Expansion in the Toll and IMD Signaling Pathways of Dendrolimus kikuchii.</title>
        <authorList>
            <person name="Zhou J."/>
            <person name="Wu P."/>
            <person name="Xiong Z."/>
            <person name="Liu N."/>
            <person name="Zhao N."/>
            <person name="Ji M."/>
            <person name="Qiu Y."/>
            <person name="Yang B."/>
        </authorList>
    </citation>
    <scope>NUCLEOTIDE SEQUENCE [LARGE SCALE GENOMIC DNA]</scope>
    <source>
        <strain evidence="1">Ann1</strain>
    </source>
</reference>
<protein>
    <submittedName>
        <fullName evidence="1">Uncharacterized protein</fullName>
    </submittedName>
</protein>
<accession>A0ACC1CMC8</accession>
<gene>
    <name evidence="1" type="ORF">K1T71_011771</name>
</gene>
<dbReference type="EMBL" id="CM034407">
    <property type="protein sequence ID" value="KAJ0172632.1"/>
    <property type="molecule type" value="Genomic_DNA"/>
</dbReference>
<name>A0ACC1CMC8_9NEOP</name>
<dbReference type="Proteomes" id="UP000824533">
    <property type="component" value="Linkage Group LG21"/>
</dbReference>
<evidence type="ECO:0000313" key="1">
    <source>
        <dbReference type="EMBL" id="KAJ0172632.1"/>
    </source>
</evidence>
<keyword evidence="2" id="KW-1185">Reference proteome</keyword>
<proteinExistence type="predicted"/>
<evidence type="ECO:0000313" key="2">
    <source>
        <dbReference type="Proteomes" id="UP000824533"/>
    </source>
</evidence>